<evidence type="ECO:0000259" key="8">
    <source>
        <dbReference type="Pfam" id="PF18634"/>
    </source>
</evidence>
<keyword evidence="4" id="KW-0964">Secreted</keyword>
<reference evidence="11" key="1">
    <citation type="submission" date="2011-12" db="EMBL/GenBank/DDBJ databases">
        <authorList>
            <consortium name="The Broad Institute Genome Sequencing Platform"/>
            <person name="Russ C."/>
            <person name="Tyler B."/>
            <person name="Panabieres F."/>
            <person name="Shan W."/>
            <person name="Tripathy S."/>
            <person name="Grunwald N."/>
            <person name="Machado M."/>
            <person name="Young S.K."/>
            <person name="Zeng Q."/>
            <person name="Gargeya S."/>
            <person name="Fitzgerald M."/>
            <person name="Haas B."/>
            <person name="Abouelleil A."/>
            <person name="Alvarado L."/>
            <person name="Arachchi H.M."/>
            <person name="Berlin A."/>
            <person name="Chapman S.B."/>
            <person name="Gearin G."/>
            <person name="Goldberg J."/>
            <person name="Griggs A."/>
            <person name="Gujja S."/>
            <person name="Hansen M."/>
            <person name="Heiman D."/>
            <person name="Howarth C."/>
            <person name="Larimer J."/>
            <person name="Lui A."/>
            <person name="MacDonald P.J.P."/>
            <person name="McCowen C."/>
            <person name="Montmayeur A."/>
            <person name="Murphy C."/>
            <person name="Neiman D."/>
            <person name="Pearson M."/>
            <person name="Priest M."/>
            <person name="Roberts A."/>
            <person name="Saif S."/>
            <person name="Shea T."/>
            <person name="Sisk P."/>
            <person name="Stolte C."/>
            <person name="Sykes S."/>
            <person name="Wortman J."/>
            <person name="Nusbaum C."/>
            <person name="Birren B."/>
        </authorList>
    </citation>
    <scope>NUCLEOTIDE SEQUENCE [LARGE SCALE GENOMIC DNA]</scope>
    <source>
        <strain evidence="11">INRA-310</strain>
    </source>
</reference>
<evidence type="ECO:0000259" key="9">
    <source>
        <dbReference type="Pfam" id="PF22748"/>
    </source>
</evidence>
<protein>
    <recommendedName>
        <fullName evidence="12">RXLR phytopathogen effector protein WY-domain domain-containing protein</fullName>
    </recommendedName>
</protein>
<evidence type="ECO:0008006" key="12">
    <source>
        <dbReference type="Google" id="ProtNLM"/>
    </source>
</evidence>
<feature type="chain" id="PRO_5004823270" description="RXLR phytopathogen effector protein WY-domain domain-containing protein" evidence="7">
    <location>
        <begin position="20"/>
        <end position="365"/>
    </location>
</feature>
<dbReference type="GeneID" id="20173284"/>
<evidence type="ECO:0000256" key="2">
    <source>
        <dbReference type="ARBA" id="ARBA00004613"/>
    </source>
</evidence>
<comment type="subcellular location">
    <subcellularLocation>
        <location evidence="1">Host cell</location>
    </subcellularLocation>
    <subcellularLocation>
        <location evidence="2">Secreted</location>
    </subcellularLocation>
</comment>
<keyword evidence="5 7" id="KW-0732">Signal</keyword>
<dbReference type="InterPro" id="IPR054463">
    <property type="entry name" value="PexRD54_WY"/>
</dbReference>
<evidence type="ECO:0000256" key="5">
    <source>
        <dbReference type="ARBA" id="ARBA00022729"/>
    </source>
</evidence>
<feature type="domain" description="RxLR effector PexRD54 WY" evidence="9">
    <location>
        <begin position="188"/>
        <end position="229"/>
    </location>
</feature>
<feature type="signal peptide" evidence="7">
    <location>
        <begin position="1"/>
        <end position="19"/>
    </location>
</feature>
<evidence type="ECO:0000256" key="6">
    <source>
        <dbReference type="ARBA" id="ARBA00023026"/>
    </source>
</evidence>
<dbReference type="VEuPathDB" id="FungiDB:PPTG_03086"/>
<dbReference type="GO" id="GO:0005576">
    <property type="term" value="C:extracellular region"/>
    <property type="evidence" value="ECO:0007669"/>
    <property type="project" value="UniProtKB-SubCell"/>
</dbReference>
<evidence type="ECO:0000256" key="1">
    <source>
        <dbReference type="ARBA" id="ARBA00004340"/>
    </source>
</evidence>
<comment type="similarity">
    <text evidence="3">Belongs to the RxLR effector family.</text>
</comment>
<proteinExistence type="inferred from homology"/>
<dbReference type="InterPro" id="IPR040786">
    <property type="entry name" value="RXLR_WY"/>
</dbReference>
<organism evidence="10 11">
    <name type="scientific">Phytophthora nicotianae (strain INRA-310)</name>
    <name type="common">Phytophthora parasitica</name>
    <dbReference type="NCBI Taxonomy" id="761204"/>
    <lineage>
        <taxon>Eukaryota</taxon>
        <taxon>Sar</taxon>
        <taxon>Stramenopiles</taxon>
        <taxon>Oomycota</taxon>
        <taxon>Peronosporomycetes</taxon>
        <taxon>Peronosporales</taxon>
        <taxon>Peronosporaceae</taxon>
        <taxon>Phytophthora</taxon>
    </lineage>
</organism>
<evidence type="ECO:0000256" key="7">
    <source>
        <dbReference type="SAM" id="SignalP"/>
    </source>
</evidence>
<dbReference type="OMA" id="NLEAYTV"/>
<reference evidence="10 11" key="2">
    <citation type="submission" date="2013-11" db="EMBL/GenBank/DDBJ databases">
        <title>The Genome Sequence of Phytophthora parasitica INRA-310.</title>
        <authorList>
            <consortium name="The Broad Institute Genomics Platform"/>
            <person name="Russ C."/>
            <person name="Tyler B."/>
            <person name="Panabieres F."/>
            <person name="Shan W."/>
            <person name="Tripathy S."/>
            <person name="Grunwald N."/>
            <person name="Machado M."/>
            <person name="Johnson C.S."/>
            <person name="Arredondo F."/>
            <person name="Hong C."/>
            <person name="Coffey M."/>
            <person name="Young S.K."/>
            <person name="Zeng Q."/>
            <person name="Gargeya S."/>
            <person name="Fitzgerald M."/>
            <person name="Abouelleil A."/>
            <person name="Alvarado L."/>
            <person name="Chapman S.B."/>
            <person name="Gainer-Dewar J."/>
            <person name="Goldberg J."/>
            <person name="Griggs A."/>
            <person name="Gujja S."/>
            <person name="Hansen M."/>
            <person name="Howarth C."/>
            <person name="Imamovic A."/>
            <person name="Ireland A."/>
            <person name="Larimer J."/>
            <person name="McCowan C."/>
            <person name="Murphy C."/>
            <person name="Pearson M."/>
            <person name="Poon T.W."/>
            <person name="Priest M."/>
            <person name="Roberts A."/>
            <person name="Saif S."/>
            <person name="Shea T."/>
            <person name="Sykes S."/>
            <person name="Wortman J."/>
            <person name="Nusbaum C."/>
            <person name="Birren B."/>
        </authorList>
    </citation>
    <scope>NUCLEOTIDE SEQUENCE [LARGE SCALE GENOMIC DNA]</scope>
    <source>
        <strain evidence="10 11">INRA-310</strain>
    </source>
</reference>
<sequence length="365" mass="41742">MLFYPLLVIFAFGISLCCSTNLNTKQPKRLDHVSVGPLIGVKSVAKRFLRSDAHKQDNIVAGHYNSEERAGIPGVTKLDELAYKLALKLKLDPMKIFPRLRVVKNGGKLNKNKDFMLWLLYVNNYRAKRGGESWFSDNKLFDLLRKVRSEEELVILFQSLRKYPAIKNLADEMQAYMILSSASSHKLVNEAWLKSRESPLHVFESMRLGDETLESFASSPLFIQWLRYIKVYKVVVESESFSDLETLKFLIKAKPFVIEAEFGTLFQSIKNIPDLESFAKNLQTHLYQKWMNDNKLSPKELASLLGIPYSIDFTRLPKSDPMYRNLEAYTVYVAERQGGKAMLTTVEKLFADNDVYAALAAVSKA</sequence>
<feature type="domain" description="RXLR phytopathogen effector protein WY-domain" evidence="8">
    <location>
        <begin position="239"/>
        <end position="283"/>
    </location>
</feature>
<feature type="domain" description="RXLR phytopathogen effector protein WY-domain" evidence="8">
    <location>
        <begin position="125"/>
        <end position="174"/>
    </location>
</feature>
<dbReference type="Pfam" id="PF22748">
    <property type="entry name" value="PexRD54_WY"/>
    <property type="match status" value="1"/>
</dbReference>
<dbReference type="EMBL" id="KI669564">
    <property type="protein sequence ID" value="ETN19984.1"/>
    <property type="molecule type" value="Genomic_DNA"/>
</dbReference>
<evidence type="ECO:0000313" key="11">
    <source>
        <dbReference type="Proteomes" id="UP000018817"/>
    </source>
</evidence>
<evidence type="ECO:0000256" key="3">
    <source>
        <dbReference type="ARBA" id="ARBA00010400"/>
    </source>
</evidence>
<dbReference type="Pfam" id="PF18634">
    <property type="entry name" value="RXLR_WY"/>
    <property type="match status" value="2"/>
</dbReference>
<dbReference type="Proteomes" id="UP000018817">
    <property type="component" value="Unassembled WGS sequence"/>
</dbReference>
<dbReference type="GO" id="GO:0043657">
    <property type="term" value="C:host cell"/>
    <property type="evidence" value="ECO:0007669"/>
    <property type="project" value="UniProtKB-SubCell"/>
</dbReference>
<accession>W2R5J3</accession>
<name>W2R5J3_PHYN3</name>
<dbReference type="RefSeq" id="XP_008894012.1">
    <property type="nucleotide sequence ID" value="XM_008895764.1"/>
</dbReference>
<dbReference type="AlphaFoldDB" id="W2R5J3"/>
<dbReference type="OrthoDB" id="126955at2759"/>
<gene>
    <name evidence="10" type="ORF">PPTG_03086</name>
</gene>
<evidence type="ECO:0000313" key="10">
    <source>
        <dbReference type="EMBL" id="ETN19984.1"/>
    </source>
</evidence>
<keyword evidence="6" id="KW-0843">Virulence</keyword>
<evidence type="ECO:0000256" key="4">
    <source>
        <dbReference type="ARBA" id="ARBA00022525"/>
    </source>
</evidence>